<dbReference type="EMBL" id="DS231615">
    <property type="protein sequence ID" value="EDU40160.1"/>
    <property type="molecule type" value="Genomic_DNA"/>
</dbReference>
<gene>
    <name evidence="1" type="ORF">PTRG_00722</name>
</gene>
<evidence type="ECO:0000313" key="1">
    <source>
        <dbReference type="EMBL" id="EDU40160.1"/>
    </source>
</evidence>
<reference evidence="2" key="1">
    <citation type="journal article" date="2013" name="G3 (Bethesda)">
        <title>Comparative genomics of a plant-pathogenic fungus, Pyrenophora tritici-repentis, reveals transduplication and the impact of repeat elements on pathogenicity and population divergence.</title>
        <authorList>
            <person name="Manning V.A."/>
            <person name="Pandelova I."/>
            <person name="Dhillon B."/>
            <person name="Wilhelm L.J."/>
            <person name="Goodwin S.B."/>
            <person name="Berlin A.M."/>
            <person name="Figueroa M."/>
            <person name="Freitag M."/>
            <person name="Hane J.K."/>
            <person name="Henrissat B."/>
            <person name="Holman W.H."/>
            <person name="Kodira C.D."/>
            <person name="Martin J."/>
            <person name="Oliver R.P."/>
            <person name="Robbertse B."/>
            <person name="Schackwitz W."/>
            <person name="Schwartz D.C."/>
            <person name="Spatafora J.W."/>
            <person name="Turgeon B.G."/>
            <person name="Yandava C."/>
            <person name="Young S."/>
            <person name="Zhou S."/>
            <person name="Zeng Q."/>
            <person name="Grigoriev I.V."/>
            <person name="Ma L.-J."/>
            <person name="Ciuffetti L.M."/>
        </authorList>
    </citation>
    <scope>NUCLEOTIDE SEQUENCE [LARGE SCALE GENOMIC DNA]</scope>
    <source>
        <strain evidence="2">Pt-1C-BFP</strain>
    </source>
</reference>
<name>B2VST8_PYRTR</name>
<accession>B2VST8</accession>
<organism evidence="1 2">
    <name type="scientific">Pyrenophora tritici-repentis (strain Pt-1C-BFP)</name>
    <name type="common">Wheat tan spot fungus</name>
    <name type="synonym">Drechslera tritici-repentis</name>
    <dbReference type="NCBI Taxonomy" id="426418"/>
    <lineage>
        <taxon>Eukaryota</taxon>
        <taxon>Fungi</taxon>
        <taxon>Dikarya</taxon>
        <taxon>Ascomycota</taxon>
        <taxon>Pezizomycotina</taxon>
        <taxon>Dothideomycetes</taxon>
        <taxon>Pleosporomycetidae</taxon>
        <taxon>Pleosporales</taxon>
        <taxon>Pleosporineae</taxon>
        <taxon>Pleosporaceae</taxon>
        <taxon>Pyrenophora</taxon>
    </lineage>
</organism>
<sequence>MHLPAGANAYFQPGCAKWRGLWISVIMITQSGRKPEAIDCGGSTNMSFGGRAYVANCLVSCQLVIAI</sequence>
<proteinExistence type="predicted"/>
<dbReference type="InParanoid" id="B2VST8"/>
<dbReference type="Proteomes" id="UP000001471">
    <property type="component" value="Unassembled WGS sequence"/>
</dbReference>
<dbReference type="AlphaFoldDB" id="B2VST8"/>
<protein>
    <submittedName>
        <fullName evidence="1">Uncharacterized protein</fullName>
    </submittedName>
</protein>
<evidence type="ECO:0000313" key="2">
    <source>
        <dbReference type="Proteomes" id="UP000001471"/>
    </source>
</evidence>
<dbReference type="HOGENOM" id="CLU_2813617_0_0_1"/>